<dbReference type="AlphaFoldDB" id="A0A8J6CBK4"/>
<protein>
    <recommendedName>
        <fullName evidence="2">Phospholipid/glycerol acyltransferase domain-containing protein</fullName>
    </recommendedName>
</protein>
<dbReference type="PANTHER" id="PTHR35695:SF1">
    <property type="entry name" value="GLYCEROL-3-PHOSPHATE ACYLTRANSFERASE, CHLOROPLASTIC"/>
    <property type="match status" value="1"/>
</dbReference>
<sequence>MSSATESSKVAGLVHMLEASKAAPRGFVDVVKGLQGQYAACAELADLEPKAADEYLATYIKLAIDQVQKPYAFPPFHESVRAPFDFYEFGKRFFAPMVDLSRSAVLGEDMIKQVVNQLAAGDNVVLFANHQIEPDPTVLSLLLDADYPTLVPNMISVAGDRVTTDPMAAPMSMGRNLLCIFSKRHIENPPEQTEQKKQHNQRAMRVLGELLAEGGKCVWIAPSGGRDRPTADSGGKVVPAPFDPKNIDMFRLLGAQAAKASGRVTHYYPLAMYTYPITPPPNEIGGQVGEARILRRKGVGIALGAEVDMRQVDGLPKDERRTRLAASIYDAMAANYAKLLDRLE</sequence>
<keyword evidence="4" id="KW-1185">Reference proteome</keyword>
<dbReference type="SUPFAM" id="SSF69593">
    <property type="entry name" value="Glycerol-3-phosphate (1)-acyltransferase"/>
    <property type="match status" value="1"/>
</dbReference>
<accession>A0A8J6CBK4</accession>
<dbReference type="GO" id="GO:0004366">
    <property type="term" value="F:glycerol-3-phosphate O-acyltransferase activity"/>
    <property type="evidence" value="ECO:0007669"/>
    <property type="project" value="InterPro"/>
</dbReference>
<evidence type="ECO:0000313" key="3">
    <source>
        <dbReference type="EMBL" id="KAG8468847.1"/>
    </source>
</evidence>
<dbReference type="PIRSF" id="PIRSF000431">
    <property type="entry name" value="Glycerol-3-P_O-acyltransfrase"/>
    <property type="match status" value="1"/>
</dbReference>
<dbReference type="PANTHER" id="PTHR35695">
    <property type="entry name" value="GLYCEROL-3-PHOSPHATE ACYLTRANSFERASE, CHLOROPLASTIC"/>
    <property type="match status" value="1"/>
</dbReference>
<dbReference type="Gene3D" id="3.40.1130.10">
    <property type="entry name" value="Glycerol-3-phosphate (1)-acyltransferase"/>
    <property type="match status" value="1"/>
</dbReference>
<reference evidence="3" key="1">
    <citation type="submission" date="2021-05" db="EMBL/GenBank/DDBJ databases">
        <title>The genome of the haptophyte Pavlova lutheri (Diacronema luteri, Pavlovales) - a model for lipid biosynthesis in eukaryotic algae.</title>
        <authorList>
            <person name="Hulatt C.J."/>
            <person name="Posewitz M.C."/>
        </authorList>
    </citation>
    <scope>NUCLEOTIDE SEQUENCE</scope>
    <source>
        <strain evidence="3">NIVA-4/92</strain>
    </source>
</reference>
<dbReference type="GO" id="GO:0006655">
    <property type="term" value="P:phosphatidylglycerol biosynthetic process"/>
    <property type="evidence" value="ECO:0007669"/>
    <property type="project" value="TreeGrafter"/>
</dbReference>
<feature type="domain" description="Phospholipid/glycerol acyltransferase" evidence="2">
    <location>
        <begin position="117"/>
        <end position="230"/>
    </location>
</feature>
<evidence type="ECO:0000256" key="1">
    <source>
        <dbReference type="PIRSR" id="PIRSR000431-2"/>
    </source>
</evidence>
<dbReference type="Proteomes" id="UP000751190">
    <property type="component" value="Unassembled WGS sequence"/>
</dbReference>
<evidence type="ECO:0000259" key="2">
    <source>
        <dbReference type="Pfam" id="PF01553"/>
    </source>
</evidence>
<evidence type="ECO:0000313" key="4">
    <source>
        <dbReference type="Proteomes" id="UP000751190"/>
    </source>
</evidence>
<dbReference type="OrthoDB" id="524544at2759"/>
<feature type="short sequence motif" description="HXXXXD motif" evidence="1">
    <location>
        <begin position="130"/>
        <end position="135"/>
    </location>
</feature>
<dbReference type="InterPro" id="IPR016222">
    <property type="entry name" value="G3P_O-acylTrfase_chlp"/>
</dbReference>
<dbReference type="EMBL" id="JAGTXO010000003">
    <property type="protein sequence ID" value="KAG8468847.1"/>
    <property type="molecule type" value="Genomic_DNA"/>
</dbReference>
<dbReference type="OMA" id="ANHQTEC"/>
<organism evidence="3 4">
    <name type="scientific">Diacronema lutheri</name>
    <name type="common">Unicellular marine alga</name>
    <name type="synonym">Monochrysis lutheri</name>
    <dbReference type="NCBI Taxonomy" id="2081491"/>
    <lineage>
        <taxon>Eukaryota</taxon>
        <taxon>Haptista</taxon>
        <taxon>Haptophyta</taxon>
        <taxon>Pavlovophyceae</taxon>
        <taxon>Pavlovales</taxon>
        <taxon>Pavlovaceae</taxon>
        <taxon>Diacronema</taxon>
    </lineage>
</organism>
<proteinExistence type="predicted"/>
<comment type="caution">
    <text evidence="3">The sequence shown here is derived from an EMBL/GenBank/DDBJ whole genome shotgun (WGS) entry which is preliminary data.</text>
</comment>
<dbReference type="InterPro" id="IPR002123">
    <property type="entry name" value="Plipid/glycerol_acylTrfase"/>
</dbReference>
<gene>
    <name evidence="3" type="ORF">KFE25_007365</name>
</gene>
<name>A0A8J6CBK4_DIALT</name>
<dbReference type="Pfam" id="PF01553">
    <property type="entry name" value="Acyltransferase"/>
    <property type="match status" value="1"/>
</dbReference>